<keyword evidence="4" id="KW-1134">Transmembrane beta strand</keyword>
<proteinExistence type="inferred from homology"/>
<evidence type="ECO:0000256" key="8">
    <source>
        <dbReference type="ARBA" id="ARBA00023136"/>
    </source>
</evidence>
<keyword evidence="3" id="KW-0813">Transport</keyword>
<feature type="domain" description="GspD-like N0" evidence="12">
    <location>
        <begin position="57"/>
        <end position="125"/>
    </location>
</feature>
<keyword evidence="9" id="KW-0998">Cell outer membrane</keyword>
<name>A0A3B0Z2E6_9ZZZZ</name>
<evidence type="ECO:0000256" key="1">
    <source>
        <dbReference type="ARBA" id="ARBA00004442"/>
    </source>
</evidence>
<feature type="domain" description="NolW-like" evidence="11">
    <location>
        <begin position="152"/>
        <end position="210"/>
    </location>
</feature>
<dbReference type="InterPro" id="IPR001775">
    <property type="entry name" value="GspD/PilQ"/>
</dbReference>
<dbReference type="NCBIfam" id="TIGR02517">
    <property type="entry name" value="type_II_gspD"/>
    <property type="match status" value="1"/>
</dbReference>
<feature type="domain" description="NolW-like" evidence="11">
    <location>
        <begin position="293"/>
        <end position="372"/>
    </location>
</feature>
<feature type="domain" description="Type II/III secretion system secretin-like" evidence="10">
    <location>
        <begin position="464"/>
        <end position="631"/>
    </location>
</feature>
<dbReference type="PRINTS" id="PR01032">
    <property type="entry name" value="PHAGEIV"/>
</dbReference>
<dbReference type="InterPro" id="IPR049371">
    <property type="entry name" value="GspD-like_N0"/>
</dbReference>
<dbReference type="PROSITE" id="PS00875">
    <property type="entry name" value="T2SP_D"/>
    <property type="match status" value="1"/>
</dbReference>
<dbReference type="PANTHER" id="PTHR30332">
    <property type="entry name" value="PROBABLE GENERAL SECRETION PATHWAY PROTEIN D"/>
    <property type="match status" value="1"/>
</dbReference>
<evidence type="ECO:0000313" key="13">
    <source>
        <dbReference type="EMBL" id="VAW87455.1"/>
    </source>
</evidence>
<dbReference type="PRINTS" id="PR00811">
    <property type="entry name" value="BCTERIALGSPD"/>
</dbReference>
<dbReference type="GO" id="GO:0015628">
    <property type="term" value="P:protein secretion by the type II secretion system"/>
    <property type="evidence" value="ECO:0007669"/>
    <property type="project" value="InterPro"/>
</dbReference>
<feature type="domain" description="NolW-like" evidence="11">
    <location>
        <begin position="216"/>
        <end position="287"/>
    </location>
</feature>
<dbReference type="Gene3D" id="3.30.1370.120">
    <property type="match status" value="3"/>
</dbReference>
<dbReference type="InterPro" id="IPR004845">
    <property type="entry name" value="T2SS_GspD_CS"/>
</dbReference>
<dbReference type="Pfam" id="PF03958">
    <property type="entry name" value="Secretin_N"/>
    <property type="match status" value="3"/>
</dbReference>
<dbReference type="PANTHER" id="PTHR30332:SF24">
    <property type="entry name" value="SECRETIN GSPD-RELATED"/>
    <property type="match status" value="1"/>
</dbReference>
<gene>
    <name evidence="13" type="ORF">MNBD_GAMMA16-1819</name>
</gene>
<evidence type="ECO:0000256" key="5">
    <source>
        <dbReference type="ARBA" id="ARBA00022692"/>
    </source>
</evidence>
<dbReference type="Pfam" id="PF21305">
    <property type="entry name" value="type_II_gspD_N0"/>
    <property type="match status" value="1"/>
</dbReference>
<dbReference type="GO" id="GO:0015627">
    <property type="term" value="C:type II protein secretion system complex"/>
    <property type="evidence" value="ECO:0007669"/>
    <property type="project" value="InterPro"/>
</dbReference>
<dbReference type="Pfam" id="PF00263">
    <property type="entry name" value="Secretin"/>
    <property type="match status" value="1"/>
</dbReference>
<dbReference type="InterPro" id="IPR005644">
    <property type="entry name" value="NolW-like"/>
</dbReference>
<evidence type="ECO:0000256" key="3">
    <source>
        <dbReference type="ARBA" id="ARBA00022448"/>
    </source>
</evidence>
<dbReference type="InterPro" id="IPR050810">
    <property type="entry name" value="Bact_Secretion_Sys_Channel"/>
</dbReference>
<comment type="similarity">
    <text evidence="2">Belongs to the bacterial secretin family. GSP D subfamily.</text>
</comment>
<sequence>MAQFEKIKEKDHCSVKKSVSPREVKRSVGRSKRVLMLGVFAWCLGFSTAFAQSVTFNLKDADITTVIATIADITGKNFIIDPRVKGKATVISSRPMTKDEAYEVFLSLLEVHGYATVDDGRTIKILPDVNAKQSATRVATARRPGSGDEMVTRVIDIEFVTAAQLVPILRPLVPQQGHLVAYAPSNVLIISDRASNIKRLLRIIKQVDRASVDNEVEVVTLEYASAAEVVRILNTLSQQENKRSAAKAGRGSQVMIADERTNSILLGGDRNNRIRARAMIAHLDTPMETEGNTHVIYLKYAKAVDLVPVLTGVAQTVEEGKKALKGKVATQAGNSLNIQAEENSNALVITAPPDVFRSLRTVIRQLDIRRAQVSVEAIIAEVNARRASELGVQWLFGGGSGTVPAGAVNFTSGTSIADLGSAVFSLAKSGSDAISAPIPFGGGLTLGAGRFNKGSFNFGALLRALEGDGAVNVLSTPNLVTLDNVEAEIKVGQVVPFVTGSYTAPGGGGSTPTNPFQTIDREDVGITLKVTPQINEGNAVKLDIEQTVSSVEPAAIAAGTITSNRSIKTSVLVDDGQTIVLGGLISEDVSESVQRVPLLGSLPLIGALFRTKTSNVNKENLMIFIRPTILRDAAVTTHLTNSKYNFMRAKQLEVQREGSTPLDLDYVPLLPERHSLPFIPKANEDVSGNE</sequence>
<evidence type="ECO:0000256" key="4">
    <source>
        <dbReference type="ARBA" id="ARBA00022452"/>
    </source>
</evidence>
<reference evidence="13" key="1">
    <citation type="submission" date="2018-06" db="EMBL/GenBank/DDBJ databases">
        <authorList>
            <person name="Zhirakovskaya E."/>
        </authorList>
    </citation>
    <scope>NUCLEOTIDE SEQUENCE</scope>
</reference>
<evidence type="ECO:0000256" key="9">
    <source>
        <dbReference type="ARBA" id="ARBA00023237"/>
    </source>
</evidence>
<evidence type="ECO:0000256" key="2">
    <source>
        <dbReference type="ARBA" id="ARBA00006980"/>
    </source>
</evidence>
<evidence type="ECO:0000259" key="10">
    <source>
        <dbReference type="Pfam" id="PF00263"/>
    </source>
</evidence>
<dbReference type="InterPro" id="IPR013356">
    <property type="entry name" value="T2SS_GspD"/>
</dbReference>
<keyword evidence="5" id="KW-0812">Transmembrane</keyword>
<evidence type="ECO:0000259" key="12">
    <source>
        <dbReference type="Pfam" id="PF21305"/>
    </source>
</evidence>
<dbReference type="AlphaFoldDB" id="A0A3B0Z2E6"/>
<keyword evidence="8" id="KW-0472">Membrane</keyword>
<organism evidence="13">
    <name type="scientific">hydrothermal vent metagenome</name>
    <dbReference type="NCBI Taxonomy" id="652676"/>
    <lineage>
        <taxon>unclassified sequences</taxon>
        <taxon>metagenomes</taxon>
        <taxon>ecological metagenomes</taxon>
    </lineage>
</organism>
<protein>
    <submittedName>
        <fullName evidence="13">General secretion pathway protein D</fullName>
    </submittedName>
</protein>
<evidence type="ECO:0000256" key="7">
    <source>
        <dbReference type="ARBA" id="ARBA00022927"/>
    </source>
</evidence>
<keyword evidence="7" id="KW-0653">Protein transport</keyword>
<accession>A0A3B0Z2E6</accession>
<comment type="subcellular location">
    <subcellularLocation>
        <location evidence="1">Cell outer membrane</location>
    </subcellularLocation>
</comment>
<keyword evidence="6" id="KW-0732">Signal</keyword>
<dbReference type="InterPro" id="IPR004846">
    <property type="entry name" value="T2SS/T3SS_dom"/>
</dbReference>
<evidence type="ECO:0000256" key="6">
    <source>
        <dbReference type="ARBA" id="ARBA00022729"/>
    </source>
</evidence>
<evidence type="ECO:0000259" key="11">
    <source>
        <dbReference type="Pfam" id="PF03958"/>
    </source>
</evidence>
<dbReference type="InterPro" id="IPR038591">
    <property type="entry name" value="NolW-like_sf"/>
</dbReference>
<dbReference type="GO" id="GO:0009279">
    <property type="term" value="C:cell outer membrane"/>
    <property type="evidence" value="ECO:0007669"/>
    <property type="project" value="UniProtKB-SubCell"/>
</dbReference>
<dbReference type="EMBL" id="UOFO01000123">
    <property type="protein sequence ID" value="VAW87455.1"/>
    <property type="molecule type" value="Genomic_DNA"/>
</dbReference>